<organism evidence="1 2">
    <name type="scientific">Lophium mytilinum</name>
    <dbReference type="NCBI Taxonomy" id="390894"/>
    <lineage>
        <taxon>Eukaryota</taxon>
        <taxon>Fungi</taxon>
        <taxon>Dikarya</taxon>
        <taxon>Ascomycota</taxon>
        <taxon>Pezizomycotina</taxon>
        <taxon>Dothideomycetes</taxon>
        <taxon>Pleosporomycetidae</taxon>
        <taxon>Mytilinidiales</taxon>
        <taxon>Mytilinidiaceae</taxon>
        <taxon>Lophium</taxon>
    </lineage>
</organism>
<dbReference type="Gene3D" id="3.80.10.10">
    <property type="entry name" value="Ribonuclease Inhibitor"/>
    <property type="match status" value="1"/>
</dbReference>
<evidence type="ECO:0000313" key="2">
    <source>
        <dbReference type="Proteomes" id="UP000799750"/>
    </source>
</evidence>
<dbReference type="SUPFAM" id="SSF52047">
    <property type="entry name" value="RNI-like"/>
    <property type="match status" value="1"/>
</dbReference>
<dbReference type="AlphaFoldDB" id="A0A6A6Q899"/>
<accession>A0A6A6Q899</accession>
<dbReference type="EMBL" id="MU004202">
    <property type="protein sequence ID" value="KAF2488610.1"/>
    <property type="molecule type" value="Genomic_DNA"/>
</dbReference>
<proteinExistence type="predicted"/>
<dbReference type="InterPro" id="IPR032675">
    <property type="entry name" value="LRR_dom_sf"/>
</dbReference>
<feature type="non-terminal residue" evidence="1">
    <location>
        <position position="478"/>
    </location>
</feature>
<gene>
    <name evidence="1" type="ORF">BU16DRAFT_532121</name>
</gene>
<reference evidence="1" key="1">
    <citation type="journal article" date="2020" name="Stud. Mycol.">
        <title>101 Dothideomycetes genomes: a test case for predicting lifestyles and emergence of pathogens.</title>
        <authorList>
            <person name="Haridas S."/>
            <person name="Albert R."/>
            <person name="Binder M."/>
            <person name="Bloem J."/>
            <person name="Labutti K."/>
            <person name="Salamov A."/>
            <person name="Andreopoulos B."/>
            <person name="Baker S."/>
            <person name="Barry K."/>
            <person name="Bills G."/>
            <person name="Bluhm B."/>
            <person name="Cannon C."/>
            <person name="Castanera R."/>
            <person name="Culley D."/>
            <person name="Daum C."/>
            <person name="Ezra D."/>
            <person name="Gonzalez J."/>
            <person name="Henrissat B."/>
            <person name="Kuo A."/>
            <person name="Liang C."/>
            <person name="Lipzen A."/>
            <person name="Lutzoni F."/>
            <person name="Magnuson J."/>
            <person name="Mondo S."/>
            <person name="Nolan M."/>
            <person name="Ohm R."/>
            <person name="Pangilinan J."/>
            <person name="Park H.-J."/>
            <person name="Ramirez L."/>
            <person name="Alfaro M."/>
            <person name="Sun H."/>
            <person name="Tritt A."/>
            <person name="Yoshinaga Y."/>
            <person name="Zwiers L.-H."/>
            <person name="Turgeon B."/>
            <person name="Goodwin S."/>
            <person name="Spatafora J."/>
            <person name="Crous P."/>
            <person name="Grigoriev I."/>
        </authorList>
    </citation>
    <scope>NUCLEOTIDE SEQUENCE</scope>
    <source>
        <strain evidence="1">CBS 269.34</strain>
    </source>
</reference>
<dbReference type="OrthoDB" id="3690497at2759"/>
<evidence type="ECO:0000313" key="1">
    <source>
        <dbReference type="EMBL" id="KAF2488610.1"/>
    </source>
</evidence>
<keyword evidence="2" id="KW-1185">Reference proteome</keyword>
<protein>
    <submittedName>
        <fullName evidence="1">Uncharacterized protein</fullName>
    </submittedName>
</protein>
<name>A0A6A6Q899_9PEZI</name>
<dbReference type="Proteomes" id="UP000799750">
    <property type="component" value="Unassembled WGS sequence"/>
</dbReference>
<sequence>MELSLPRRKGPPRALPNEMLLEIFSHVGRGQSRLGTLRSIALASRSFNHLVTPILYSKFSDSEYASRRIELGRPLCFLLRTIVHSPHLAQHLKVFEWGLSGDRVQVFSDADFERVLAQARDQKLHLIAQFWPRLMILRDLDDKRPHSVDPLVAVLLNLLPNIEELKMTMYLPEDRIPAFMYPTPHGVLASKNLAKLRILQLCAEHDESDPVDLTPWLQLPSITSLRANSIPLDIRDQTLGPLNLTTINLHLVLIEKLILEYLLKSCKNLRSFSYEILALPRTLDDEEWASPDEALWSIRDLASDTLTELTFRLIDSNPDSDDYWNWDDLGDWDFSFRNMKNLKVLDIDAPFILGTDTYTGEEMTAPQLYSVLPPDITELRLHMCGQRVLEEIGNVARITRSVYPALERITIDSFKTFFWTPAYLKDAQRRFRKAGVAFDYTFDFDYYLGQAYDGDLGHAYGTSYLEEVIDALESEKKS</sequence>